<dbReference type="AlphaFoldDB" id="A1T0J4"/>
<feature type="domain" description="FlgD Tudor-like" evidence="7">
    <location>
        <begin position="92"/>
        <end position="223"/>
    </location>
</feature>
<dbReference type="Pfam" id="PF13860">
    <property type="entry name" value="FlgD_ig"/>
    <property type="match status" value="1"/>
</dbReference>
<name>A1T0J4_PSYIN</name>
<dbReference type="Pfam" id="PF13861">
    <property type="entry name" value="FLgD_tudor"/>
    <property type="match status" value="1"/>
</dbReference>
<dbReference type="NCBIfam" id="NF007198">
    <property type="entry name" value="PRK09619.1"/>
    <property type="match status" value="1"/>
</dbReference>
<proteinExistence type="inferred from homology"/>
<evidence type="ECO:0000256" key="4">
    <source>
        <dbReference type="ARBA" id="ARBA00024746"/>
    </source>
</evidence>
<keyword evidence="8" id="KW-0969">Cilium</keyword>
<dbReference type="HOGENOM" id="CLU_047535_0_2_6"/>
<gene>
    <name evidence="8" type="primary">flgD</name>
    <name evidence="8" type="ordered locus">Ping_3576</name>
</gene>
<feature type="domain" description="FlgD/Vpr Ig-like" evidence="6">
    <location>
        <begin position="109"/>
        <end position="183"/>
    </location>
</feature>
<keyword evidence="8" id="KW-0966">Cell projection</keyword>
<organism evidence="8 9">
    <name type="scientific">Psychromonas ingrahamii (strain DSM 17664 / CCUG 51855 / 37)</name>
    <dbReference type="NCBI Taxonomy" id="357804"/>
    <lineage>
        <taxon>Bacteria</taxon>
        <taxon>Pseudomonadati</taxon>
        <taxon>Pseudomonadota</taxon>
        <taxon>Gammaproteobacteria</taxon>
        <taxon>Alteromonadales</taxon>
        <taxon>Psychromonadaceae</taxon>
        <taxon>Psychromonas</taxon>
    </lineage>
</organism>
<dbReference type="InterPro" id="IPR005648">
    <property type="entry name" value="FlgD"/>
</dbReference>
<sequence>MALSESSVLGADVAITQMASQTKTIDANPNDSSSLKNEFITLMVAQIQNQDPLNPGDGTEYVSQLAQFSQVESAENMVSLMQRNSVMMDNLQVLATASLVGQEVMIRSDKFSVDGEPAQNLSGQVVLTSPSSQVNLLINDQFGQIKKVVLGPQAAGQVDFKLDVEALNLAKGAHSVSVELSNGQEYQPQILLSGKIESINIPATGGASMISLRGLGSVPFYDISQFGGAN</sequence>
<dbReference type="Gene3D" id="2.30.30.910">
    <property type="match status" value="1"/>
</dbReference>
<dbReference type="InterPro" id="IPR025965">
    <property type="entry name" value="FlgD/Vpr_Ig-like"/>
</dbReference>
<evidence type="ECO:0000313" key="8">
    <source>
        <dbReference type="EMBL" id="ABM05259.1"/>
    </source>
</evidence>
<keyword evidence="3 5" id="KW-1005">Bacterial flagellum biogenesis</keyword>
<dbReference type="RefSeq" id="WP_011771807.1">
    <property type="nucleotide sequence ID" value="NC_008709.1"/>
</dbReference>
<dbReference type="Proteomes" id="UP000000639">
    <property type="component" value="Chromosome"/>
</dbReference>
<comment type="function">
    <text evidence="4 5">Required for flagellar hook formation. May act as a scaffolding protein.</text>
</comment>
<keyword evidence="8" id="KW-0282">Flagellum</keyword>
<evidence type="ECO:0000256" key="3">
    <source>
        <dbReference type="ARBA" id="ARBA00022795"/>
    </source>
</evidence>
<dbReference type="eggNOG" id="COG1843">
    <property type="taxonomic scope" value="Bacteria"/>
</dbReference>
<dbReference type="Gene3D" id="2.60.40.4070">
    <property type="match status" value="1"/>
</dbReference>
<dbReference type="GO" id="GO:0044781">
    <property type="term" value="P:bacterial-type flagellum organization"/>
    <property type="evidence" value="ECO:0007669"/>
    <property type="project" value="UniProtKB-UniRule"/>
</dbReference>
<keyword evidence="9" id="KW-1185">Reference proteome</keyword>
<evidence type="ECO:0000313" key="9">
    <source>
        <dbReference type="Proteomes" id="UP000000639"/>
    </source>
</evidence>
<dbReference type="KEGG" id="pin:Ping_3576"/>
<protein>
    <recommendedName>
        <fullName evidence="2 5">Basal-body rod modification protein FlgD</fullName>
    </recommendedName>
</protein>
<comment type="similarity">
    <text evidence="1 5">Belongs to the FlgD family.</text>
</comment>
<accession>A1T0J4</accession>
<evidence type="ECO:0000256" key="5">
    <source>
        <dbReference type="RuleBase" id="RU362076"/>
    </source>
</evidence>
<dbReference type="EMBL" id="CP000510">
    <property type="protein sequence ID" value="ABM05259.1"/>
    <property type="molecule type" value="Genomic_DNA"/>
</dbReference>
<dbReference type="STRING" id="357804.Ping_3576"/>
<reference evidence="8 9" key="1">
    <citation type="submission" date="2007-01" db="EMBL/GenBank/DDBJ databases">
        <title>Complete sequence of Psychromonas ingrahamii 37.</title>
        <authorList>
            <consortium name="US DOE Joint Genome Institute"/>
            <person name="Copeland A."/>
            <person name="Lucas S."/>
            <person name="Lapidus A."/>
            <person name="Barry K."/>
            <person name="Detter J.C."/>
            <person name="Glavina del Rio T."/>
            <person name="Hammon N."/>
            <person name="Israni S."/>
            <person name="Dalin E."/>
            <person name="Tice H."/>
            <person name="Pitluck S."/>
            <person name="Thompson L.S."/>
            <person name="Brettin T."/>
            <person name="Bruce D."/>
            <person name="Han C."/>
            <person name="Tapia R."/>
            <person name="Schmutz J."/>
            <person name="Larimer F."/>
            <person name="Land M."/>
            <person name="Hauser L."/>
            <person name="Kyrpides N."/>
            <person name="Ivanova N."/>
            <person name="Staley J."/>
            <person name="Richardson P."/>
        </authorList>
    </citation>
    <scope>NUCLEOTIDE SEQUENCE [LARGE SCALE GENOMIC DNA]</scope>
    <source>
        <strain evidence="8 9">37</strain>
    </source>
</reference>
<evidence type="ECO:0000259" key="6">
    <source>
        <dbReference type="Pfam" id="PF13860"/>
    </source>
</evidence>
<evidence type="ECO:0000259" key="7">
    <source>
        <dbReference type="Pfam" id="PF13861"/>
    </source>
</evidence>
<evidence type="ECO:0000256" key="2">
    <source>
        <dbReference type="ARBA" id="ARBA00016013"/>
    </source>
</evidence>
<evidence type="ECO:0000256" key="1">
    <source>
        <dbReference type="ARBA" id="ARBA00010577"/>
    </source>
</evidence>
<dbReference type="Pfam" id="PF03963">
    <property type="entry name" value="FlgD"/>
    <property type="match status" value="1"/>
</dbReference>
<dbReference type="InterPro" id="IPR025963">
    <property type="entry name" value="FLgD_Tudor"/>
</dbReference>